<reference evidence="1 2" key="1">
    <citation type="submission" date="2018-05" db="EMBL/GenBank/DDBJ databases">
        <title>Pararhodobacter marina sp. nov., isolated from deep-sea water of the Indian Ocean.</title>
        <authorList>
            <person name="Lai Q.Sr."/>
            <person name="Liu X."/>
            <person name="Shao Z."/>
        </authorList>
    </citation>
    <scope>NUCLEOTIDE SEQUENCE [LARGE SCALE GENOMIC DNA]</scope>
    <source>
        <strain evidence="1 2">CIC4N-9</strain>
    </source>
</reference>
<dbReference type="Proteomes" id="UP000244940">
    <property type="component" value="Unassembled WGS sequence"/>
</dbReference>
<evidence type="ECO:0000313" key="2">
    <source>
        <dbReference type="Proteomes" id="UP000244940"/>
    </source>
</evidence>
<protein>
    <recommendedName>
        <fullName evidence="3">DUF3168 domain-containing protein</fullName>
    </recommendedName>
</protein>
<dbReference type="EMBL" id="QEYD01000017">
    <property type="protein sequence ID" value="PWE26647.1"/>
    <property type="molecule type" value="Genomic_DNA"/>
</dbReference>
<accession>A0A2U2C456</accession>
<evidence type="ECO:0000313" key="1">
    <source>
        <dbReference type="EMBL" id="PWE26647.1"/>
    </source>
</evidence>
<organism evidence="1 2">
    <name type="scientific">Pararhodobacter marinus</name>
    <dbReference type="NCBI Taxonomy" id="2184063"/>
    <lineage>
        <taxon>Bacteria</taxon>
        <taxon>Pseudomonadati</taxon>
        <taxon>Pseudomonadota</taxon>
        <taxon>Alphaproteobacteria</taxon>
        <taxon>Rhodobacterales</taxon>
        <taxon>Paracoccaceae</taxon>
        <taxon>Pararhodobacter</taxon>
    </lineage>
</organism>
<evidence type="ECO:0008006" key="3">
    <source>
        <dbReference type="Google" id="ProtNLM"/>
    </source>
</evidence>
<dbReference type="RefSeq" id="WP_109535208.1">
    <property type="nucleotide sequence ID" value="NZ_QEYD01000017.1"/>
</dbReference>
<dbReference type="OrthoDB" id="7875220at2"/>
<dbReference type="AlphaFoldDB" id="A0A2U2C456"/>
<dbReference type="GeneID" id="94367277"/>
<keyword evidence="2" id="KW-1185">Reference proteome</keyword>
<proteinExistence type="predicted"/>
<gene>
    <name evidence="1" type="ORF">C4N9_20490</name>
</gene>
<comment type="caution">
    <text evidence="1">The sequence shown here is derived from an EMBL/GenBank/DDBJ whole genome shotgun (WGS) entry which is preliminary data.</text>
</comment>
<name>A0A2U2C456_9RHOB</name>
<sequence>MSIQRKTLRRDLISAVRRAADDFPQLVGRPLISAWSQALDPTSLPVIGIAVPTELREAVAQDSDGQEFRAIVVVKIACPGDDSSKGEDTLDDAAEALIGPIEDALMTDTRDVALISSAIDISDSGSPRVGTLTLTFGASTTRARNIP</sequence>